<evidence type="ECO:0000313" key="4">
    <source>
        <dbReference type="WBParaSite" id="Pan_g13377.t1"/>
    </source>
</evidence>
<dbReference type="WBParaSite" id="Pan_g13377.t1">
    <property type="protein sequence ID" value="Pan_g13377.t1"/>
    <property type="gene ID" value="Pan_g13377"/>
</dbReference>
<feature type="transmembrane region" description="Helical" evidence="2">
    <location>
        <begin position="187"/>
        <end position="209"/>
    </location>
</feature>
<keyword evidence="2" id="KW-0472">Membrane</keyword>
<feature type="compositionally biased region" description="Polar residues" evidence="1">
    <location>
        <begin position="232"/>
        <end position="243"/>
    </location>
</feature>
<dbReference type="Proteomes" id="UP000492821">
    <property type="component" value="Unassembled WGS sequence"/>
</dbReference>
<evidence type="ECO:0000256" key="1">
    <source>
        <dbReference type="SAM" id="MobiDB-lite"/>
    </source>
</evidence>
<dbReference type="AlphaFoldDB" id="A0A7E4UVL8"/>
<feature type="region of interest" description="Disordered" evidence="1">
    <location>
        <begin position="345"/>
        <end position="387"/>
    </location>
</feature>
<name>A0A7E4UVL8_PANRE</name>
<accession>A0A7E4UVL8</accession>
<sequence length="387" mass="43121">MIPRQKWPVINIRFCHVFSPNVYPTMQFCYYSKNRTIPSTCNQACGFEIEFGRDSVTVNTDGKKYAGLFVEREKESCFVLQQRQYETIMQMHLLTDDYMELQKFNSCGIWRRDNRVIMGYDEILMWASVSSTEAQMNLWVEGGMLIGKGVEKVLETTTEAVETTESVMLTNGNDVAASAGFLNPLNIGVIIVAAGIAVSVVLFCTMYWIHRHSNHAPPVTKPQIIRSITAGSQDANKTVPKQPSQSASKKDLQQKSSKSTKQRSSDARKSRLSDPTPAKQTSSNKKPVRKTVKSIKERQKAPSTTIMPPPRNKSIFSRLHKRETAPRPPPKATGFIQGQEFLSNDESTMPTVTPQMATPPPPIIPSKEAMTAIPKTSADTVTAGQTK</sequence>
<feature type="region of interest" description="Disordered" evidence="1">
    <location>
        <begin position="232"/>
        <end position="314"/>
    </location>
</feature>
<reference evidence="4" key="2">
    <citation type="submission" date="2020-10" db="UniProtKB">
        <authorList>
            <consortium name="WormBaseParasite"/>
        </authorList>
    </citation>
    <scope>IDENTIFICATION</scope>
</reference>
<feature type="compositionally biased region" description="Basic and acidic residues" evidence="1">
    <location>
        <begin position="263"/>
        <end position="272"/>
    </location>
</feature>
<keyword evidence="2" id="KW-0812">Transmembrane</keyword>
<evidence type="ECO:0000313" key="3">
    <source>
        <dbReference type="Proteomes" id="UP000492821"/>
    </source>
</evidence>
<evidence type="ECO:0000256" key="2">
    <source>
        <dbReference type="SAM" id="Phobius"/>
    </source>
</evidence>
<reference evidence="3" key="1">
    <citation type="journal article" date="2013" name="Genetics">
        <title>The draft genome and transcriptome of Panagrellus redivivus are shaped by the harsh demands of a free-living lifestyle.</title>
        <authorList>
            <person name="Srinivasan J."/>
            <person name="Dillman A.R."/>
            <person name="Macchietto M.G."/>
            <person name="Heikkinen L."/>
            <person name="Lakso M."/>
            <person name="Fracchia K.M."/>
            <person name="Antoshechkin I."/>
            <person name="Mortazavi A."/>
            <person name="Wong G."/>
            <person name="Sternberg P.W."/>
        </authorList>
    </citation>
    <scope>NUCLEOTIDE SEQUENCE [LARGE SCALE GENOMIC DNA]</scope>
    <source>
        <strain evidence="3">MT8872</strain>
    </source>
</reference>
<keyword evidence="3" id="KW-1185">Reference proteome</keyword>
<protein>
    <submittedName>
        <fullName evidence="4">CUB domain-containing protein</fullName>
    </submittedName>
</protein>
<feature type="compositionally biased region" description="Polar residues" evidence="1">
    <location>
        <begin position="377"/>
        <end position="387"/>
    </location>
</feature>
<keyword evidence="2" id="KW-1133">Transmembrane helix</keyword>
<proteinExistence type="predicted"/>
<organism evidence="3 4">
    <name type="scientific">Panagrellus redivivus</name>
    <name type="common">Microworm</name>
    <dbReference type="NCBI Taxonomy" id="6233"/>
    <lineage>
        <taxon>Eukaryota</taxon>
        <taxon>Metazoa</taxon>
        <taxon>Ecdysozoa</taxon>
        <taxon>Nematoda</taxon>
        <taxon>Chromadorea</taxon>
        <taxon>Rhabditida</taxon>
        <taxon>Tylenchina</taxon>
        <taxon>Panagrolaimomorpha</taxon>
        <taxon>Panagrolaimoidea</taxon>
        <taxon>Panagrolaimidae</taxon>
        <taxon>Panagrellus</taxon>
    </lineage>
</organism>